<evidence type="ECO:0000313" key="2">
    <source>
        <dbReference type="EMBL" id="TXL65799.1"/>
    </source>
</evidence>
<dbReference type="InterPro" id="IPR005079">
    <property type="entry name" value="Peptidase_C45_hydrolase"/>
</dbReference>
<name>A0A5C8NXG5_9BACI</name>
<dbReference type="InterPro" id="IPR029055">
    <property type="entry name" value="Ntn_hydrolases_N"/>
</dbReference>
<dbReference type="Pfam" id="PF03417">
    <property type="entry name" value="AAT"/>
    <property type="match status" value="1"/>
</dbReference>
<reference evidence="2 3" key="1">
    <citation type="submission" date="2019-06" db="EMBL/GenBank/DDBJ databases">
        <title>Cerasibacillus sp. nov., isolated from maize field.</title>
        <authorList>
            <person name="Lin S.-Y."/>
            <person name="Tsai C.-F."/>
            <person name="Young C.-C."/>
        </authorList>
    </citation>
    <scope>NUCLEOTIDE SEQUENCE [LARGE SCALE GENOMIC DNA]</scope>
    <source>
        <strain evidence="2 3">CC-CFT480</strain>
    </source>
</reference>
<organism evidence="2 3">
    <name type="scientific">Cerasibacillus terrae</name>
    <dbReference type="NCBI Taxonomy" id="2498845"/>
    <lineage>
        <taxon>Bacteria</taxon>
        <taxon>Bacillati</taxon>
        <taxon>Bacillota</taxon>
        <taxon>Bacilli</taxon>
        <taxon>Bacillales</taxon>
        <taxon>Bacillaceae</taxon>
        <taxon>Cerasibacillus</taxon>
    </lineage>
</organism>
<evidence type="ECO:0000313" key="3">
    <source>
        <dbReference type="Proteomes" id="UP000321574"/>
    </source>
</evidence>
<dbReference type="Proteomes" id="UP000321574">
    <property type="component" value="Unassembled WGS sequence"/>
</dbReference>
<dbReference type="InterPro" id="IPR047794">
    <property type="entry name" value="C45_proenzyme-like"/>
</dbReference>
<dbReference type="AlphaFoldDB" id="A0A5C8NXG5"/>
<dbReference type="PANTHER" id="PTHR34180">
    <property type="entry name" value="PEPTIDASE C45"/>
    <property type="match status" value="1"/>
</dbReference>
<dbReference type="GO" id="GO:0016787">
    <property type="term" value="F:hydrolase activity"/>
    <property type="evidence" value="ECO:0007669"/>
    <property type="project" value="UniProtKB-KW"/>
</dbReference>
<dbReference type="NCBIfam" id="NF040521">
    <property type="entry name" value="C45_proenzyme"/>
    <property type="match status" value="1"/>
</dbReference>
<dbReference type="SUPFAM" id="SSF56235">
    <property type="entry name" value="N-terminal nucleophile aminohydrolases (Ntn hydrolases)"/>
    <property type="match status" value="1"/>
</dbReference>
<evidence type="ECO:0000259" key="1">
    <source>
        <dbReference type="Pfam" id="PF03417"/>
    </source>
</evidence>
<dbReference type="OrthoDB" id="8617387at2"/>
<dbReference type="CDD" id="cd01935">
    <property type="entry name" value="Ntn_CGH_like"/>
    <property type="match status" value="1"/>
</dbReference>
<feature type="domain" description="Peptidase C45 hydrolase" evidence="1">
    <location>
        <begin position="104"/>
        <end position="310"/>
    </location>
</feature>
<gene>
    <name evidence="2" type="ORF">FHP05_06685</name>
</gene>
<dbReference type="RefSeq" id="WP_147666469.1">
    <property type="nucleotide sequence ID" value="NZ_VDUW01000003.1"/>
</dbReference>
<dbReference type="EMBL" id="VDUW01000003">
    <property type="protein sequence ID" value="TXL65799.1"/>
    <property type="molecule type" value="Genomic_DNA"/>
</dbReference>
<dbReference type="Gene3D" id="3.60.60.10">
    <property type="entry name" value="Penicillin V Acylase, Chain A"/>
    <property type="match status" value="1"/>
</dbReference>
<dbReference type="InterPro" id="IPR047801">
    <property type="entry name" value="Peptidase_C45"/>
</dbReference>
<keyword evidence="2" id="KW-0378">Hydrolase</keyword>
<proteinExistence type="predicted"/>
<sequence>MKQVYSDIIEFRGSHYELGKRQGQKFKNSIMMKNREKEWRKRKPRFVIDIKETKQAFQTYAPQIWEELIGLQEALQWPIEKILQNFSGYRLDYVRSGCSIFTGKDYFVRNYDYNPKTYDGRLVLFQPTDGGLATIAPSSRVTGRMDGMNEKGLVMGYNFMHRKKPGVGFVCNMIGRMVLENCETVEDAIHFLQEIPHRHSFSYTVFDKKGETFVVEATPRGVKVRMSNLCTNHFELLTEENRYHLDDSYRRMEIMEKDQGEITHPMEAFHLLNDPEKGVFSKEYHNWSGTIHTAIYFPKQRKMGFALGSVKQPEIFDFENWLKGETINKNQIDGELDTDLPFAQMEEH</sequence>
<accession>A0A5C8NXG5</accession>
<keyword evidence="3" id="KW-1185">Reference proteome</keyword>
<comment type="caution">
    <text evidence="2">The sequence shown here is derived from an EMBL/GenBank/DDBJ whole genome shotgun (WGS) entry which is preliminary data.</text>
</comment>
<protein>
    <submittedName>
        <fullName evidence="2">Linear amide C-N hydrolase</fullName>
    </submittedName>
</protein>
<dbReference type="PANTHER" id="PTHR34180:SF1">
    <property type="entry name" value="BETA-ALANYL-DOPAMINE_CARCININE HYDROLASE"/>
    <property type="match status" value="1"/>
</dbReference>